<dbReference type="InterPro" id="IPR018321">
    <property type="entry name" value="Glucosamine6P_isomerase_CS"/>
</dbReference>
<keyword evidence="1" id="KW-0378">Hydrolase</keyword>
<dbReference type="PANTHER" id="PTHR11280:SF5">
    <property type="entry name" value="GLUCOSAMINE-6-PHOSPHATE ISOMERASE"/>
    <property type="match status" value="1"/>
</dbReference>
<accession>A0A2M7TXD3</accession>
<dbReference type="GO" id="GO:0042802">
    <property type="term" value="F:identical protein binding"/>
    <property type="evidence" value="ECO:0007669"/>
    <property type="project" value="TreeGrafter"/>
</dbReference>
<dbReference type="GO" id="GO:0006043">
    <property type="term" value="P:glucosamine catabolic process"/>
    <property type="evidence" value="ECO:0007669"/>
    <property type="project" value="TreeGrafter"/>
</dbReference>
<dbReference type="EMBL" id="PFOB01000054">
    <property type="protein sequence ID" value="PIZ62487.1"/>
    <property type="molecule type" value="Genomic_DNA"/>
</dbReference>
<organism evidence="3 4">
    <name type="scientific">Candidatus Roizmanbacteria bacterium CG_4_10_14_0_2_um_filter_39_13</name>
    <dbReference type="NCBI Taxonomy" id="1974825"/>
    <lineage>
        <taxon>Bacteria</taxon>
        <taxon>Candidatus Roizmaniibacteriota</taxon>
    </lineage>
</organism>
<dbReference type="PROSITE" id="PS01161">
    <property type="entry name" value="GLC_GALNAC_ISOMERASE"/>
    <property type="match status" value="1"/>
</dbReference>
<dbReference type="InterPro" id="IPR006148">
    <property type="entry name" value="Glc/Gal-6P_isomerase"/>
</dbReference>
<dbReference type="GO" id="GO:0005975">
    <property type="term" value="P:carbohydrate metabolic process"/>
    <property type="evidence" value="ECO:0007669"/>
    <property type="project" value="InterPro"/>
</dbReference>
<protein>
    <submittedName>
        <fullName evidence="3">Glucosamine-6-phosphate deaminase</fullName>
    </submittedName>
</protein>
<dbReference type="Gene3D" id="3.40.50.1360">
    <property type="match status" value="1"/>
</dbReference>
<evidence type="ECO:0000256" key="1">
    <source>
        <dbReference type="ARBA" id="ARBA00022801"/>
    </source>
</evidence>
<dbReference type="GO" id="GO:0019262">
    <property type="term" value="P:N-acetylneuraminate catabolic process"/>
    <property type="evidence" value="ECO:0007669"/>
    <property type="project" value="TreeGrafter"/>
</dbReference>
<dbReference type="GO" id="GO:0006046">
    <property type="term" value="P:N-acetylglucosamine catabolic process"/>
    <property type="evidence" value="ECO:0007669"/>
    <property type="project" value="TreeGrafter"/>
</dbReference>
<comment type="caution">
    <text evidence="3">The sequence shown here is derived from an EMBL/GenBank/DDBJ whole genome shotgun (WGS) entry which is preliminary data.</text>
</comment>
<dbReference type="PANTHER" id="PTHR11280">
    <property type="entry name" value="GLUCOSAMINE-6-PHOSPHATE ISOMERASE"/>
    <property type="match status" value="1"/>
</dbReference>
<evidence type="ECO:0000313" key="4">
    <source>
        <dbReference type="Proteomes" id="UP000228503"/>
    </source>
</evidence>
<dbReference type="GO" id="GO:0005737">
    <property type="term" value="C:cytoplasm"/>
    <property type="evidence" value="ECO:0007669"/>
    <property type="project" value="TreeGrafter"/>
</dbReference>
<dbReference type="CDD" id="cd01399">
    <property type="entry name" value="GlcN6P_deaminase"/>
    <property type="match status" value="1"/>
</dbReference>
<dbReference type="SUPFAM" id="SSF100950">
    <property type="entry name" value="NagB/RpiA/CoA transferase-like"/>
    <property type="match status" value="1"/>
</dbReference>
<dbReference type="Proteomes" id="UP000228503">
    <property type="component" value="Unassembled WGS sequence"/>
</dbReference>
<dbReference type="GO" id="GO:0004342">
    <property type="term" value="F:glucosamine-6-phosphate deaminase activity"/>
    <property type="evidence" value="ECO:0007669"/>
    <property type="project" value="InterPro"/>
</dbReference>
<gene>
    <name evidence="3" type="ORF">COY16_04185</name>
</gene>
<feature type="domain" description="Glucosamine/galactosamine-6-phosphate isomerase" evidence="2">
    <location>
        <begin position="12"/>
        <end position="231"/>
    </location>
</feature>
<dbReference type="Pfam" id="PF01182">
    <property type="entry name" value="Glucosamine_iso"/>
    <property type="match status" value="1"/>
</dbReference>
<sequence>MLNIKNYSSYHDLSLEAAQYIYGKIKPQIRDTGTYNLGLATGNSPKEMYTHLLRLLSVSHLDLSNFHTFNLDEFYPVLQTEDRSFFQEMFHEFWQPLYDGNQTFNFAHGHILNGEKNDIEECTRYEKLIKELGRIDLQILGLGPNGHIGFNEPDSEVTSRTRKITIAKSSKIALEKTYGTIPEFGITMGIGTILEAREIVLIATGKSKKEVFQKLIKLEKPTPEIPASFLLNHPNTSVHTDLI</sequence>
<dbReference type="InterPro" id="IPR037171">
    <property type="entry name" value="NagB/RpiA_transferase-like"/>
</dbReference>
<dbReference type="InterPro" id="IPR004547">
    <property type="entry name" value="Glucosamine6P_isomerase"/>
</dbReference>
<evidence type="ECO:0000259" key="2">
    <source>
        <dbReference type="Pfam" id="PF01182"/>
    </source>
</evidence>
<name>A0A2M7TXD3_9BACT</name>
<evidence type="ECO:0000313" key="3">
    <source>
        <dbReference type="EMBL" id="PIZ62487.1"/>
    </source>
</evidence>
<proteinExistence type="predicted"/>
<reference evidence="4" key="1">
    <citation type="submission" date="2017-09" db="EMBL/GenBank/DDBJ databases">
        <title>Depth-based differentiation of microbial function through sediment-hosted aquifers and enrichment of novel symbionts in the deep terrestrial subsurface.</title>
        <authorList>
            <person name="Probst A.J."/>
            <person name="Ladd B."/>
            <person name="Jarett J.K."/>
            <person name="Geller-Mcgrath D.E."/>
            <person name="Sieber C.M.K."/>
            <person name="Emerson J.B."/>
            <person name="Anantharaman K."/>
            <person name="Thomas B.C."/>
            <person name="Malmstrom R."/>
            <person name="Stieglmeier M."/>
            <person name="Klingl A."/>
            <person name="Woyke T."/>
            <person name="Ryan C.M."/>
            <person name="Banfield J.F."/>
        </authorList>
    </citation>
    <scope>NUCLEOTIDE SEQUENCE [LARGE SCALE GENOMIC DNA]</scope>
</reference>
<dbReference type="AlphaFoldDB" id="A0A2M7TXD3"/>